<reference evidence="1 2" key="1">
    <citation type="submission" date="2019-12" db="EMBL/GenBank/DDBJ databases">
        <title>Complete genome sequence of Algicella marina strain 9Alg 56(T) isolated from the red alga Tichocarpus crinitus.</title>
        <authorList>
            <person name="Kim S.-G."/>
            <person name="Nedashkovskaya O.I."/>
        </authorList>
    </citation>
    <scope>NUCLEOTIDE SEQUENCE [LARGE SCALE GENOMIC DNA]</scope>
    <source>
        <strain evidence="1 2">9Alg 56</strain>
    </source>
</reference>
<accession>A0A6P1T2I3</accession>
<gene>
    <name evidence="1" type="ORF">GO499_12500</name>
</gene>
<proteinExistence type="predicted"/>
<name>A0A6P1T2I3_9RHOB</name>
<dbReference type="Proteomes" id="UP000464495">
    <property type="component" value="Chromosome"/>
</dbReference>
<evidence type="ECO:0000313" key="2">
    <source>
        <dbReference type="Proteomes" id="UP000464495"/>
    </source>
</evidence>
<dbReference type="AlphaFoldDB" id="A0A6P1T2I3"/>
<evidence type="ECO:0000313" key="1">
    <source>
        <dbReference type="EMBL" id="QHQ35931.1"/>
    </source>
</evidence>
<sequence>MPPPIRRVYDDRATSDILYGSSNSDRFILVRDQKPDEIRWFRDGEDFIKLWSWDINFSSLLVARVSLLEYQVFVRDEVITVKFVRPPASQIPDDGVLLDADDFIFKKNLPEPPVQVHLEQSSTDKEILTGTTLPDVFVFTFDGKVDVIRLYELHKDQIDLSGYATSFDDVSITTNKKGTVAIRIDTELGPDFVRVHDPSNRFTADDFTADDFIF</sequence>
<organism evidence="1 2">
    <name type="scientific">Algicella marina</name>
    <dbReference type="NCBI Taxonomy" id="2683284"/>
    <lineage>
        <taxon>Bacteria</taxon>
        <taxon>Pseudomonadati</taxon>
        <taxon>Pseudomonadota</taxon>
        <taxon>Alphaproteobacteria</taxon>
        <taxon>Rhodobacterales</taxon>
        <taxon>Paracoccaceae</taxon>
        <taxon>Algicella</taxon>
    </lineage>
</organism>
<protein>
    <submittedName>
        <fullName evidence="1">Uncharacterized protein</fullName>
    </submittedName>
</protein>
<dbReference type="RefSeq" id="WP_161862488.1">
    <property type="nucleotide sequence ID" value="NZ_CP046620.1"/>
</dbReference>
<dbReference type="EMBL" id="CP046620">
    <property type="protein sequence ID" value="QHQ35931.1"/>
    <property type="molecule type" value="Genomic_DNA"/>
</dbReference>
<dbReference type="KEGG" id="amaq:GO499_12500"/>
<keyword evidence="2" id="KW-1185">Reference proteome</keyword>